<dbReference type="Proteomes" id="UP000263642">
    <property type="component" value="Unassembled WGS sequence"/>
</dbReference>
<comment type="similarity">
    <text evidence="1">Belongs to the short-chain dehydrogenases/reductases (SDR) family.</text>
</comment>
<dbReference type="PANTHER" id="PTHR42760">
    <property type="entry name" value="SHORT-CHAIN DEHYDROGENASES/REDUCTASES FAMILY MEMBER"/>
    <property type="match status" value="1"/>
</dbReference>
<dbReference type="Pfam" id="PF13561">
    <property type="entry name" value="adh_short_C2"/>
    <property type="match status" value="1"/>
</dbReference>
<dbReference type="InterPro" id="IPR002347">
    <property type="entry name" value="SDR_fam"/>
</dbReference>
<accession>A0A3D3R2M9</accession>
<dbReference type="GO" id="GO:0030497">
    <property type="term" value="P:fatty acid elongation"/>
    <property type="evidence" value="ECO:0007669"/>
    <property type="project" value="TreeGrafter"/>
</dbReference>
<comment type="caution">
    <text evidence="2">The sequence shown here is derived from an EMBL/GenBank/DDBJ whole genome shotgun (WGS) entry which is preliminary data.</text>
</comment>
<sequence length="267" mass="28367">MNSTTEPTIQQLFDLSGKTVLISGASGYLGSAMARGLAEAGARVVISSRNAERAQQAASELPDPQQLGHLGVELDHMDEASLEQGFDAACQAAGQIDVLVNNGNDPVGEDWRTVTAEAFTRHLQNATGFFLLARKLRDHVVSRQAQGNVIMIGSMYGVVGSYPATYEGICNASPVAYHTMKGGVIHQTRHLAVYWAKDGVRVNCLSPGPFPSEAAPEGLAERLNAHSPMGRMGKPSELKGAIVFLASDASSYITGQNLLVDGGWTAW</sequence>
<dbReference type="SUPFAM" id="SSF51735">
    <property type="entry name" value="NAD(P)-binding Rossmann-fold domains"/>
    <property type="match status" value="1"/>
</dbReference>
<dbReference type="AlphaFoldDB" id="A0A3D3R2M9"/>
<evidence type="ECO:0000313" key="2">
    <source>
        <dbReference type="EMBL" id="HCO22846.1"/>
    </source>
</evidence>
<organism evidence="2 3">
    <name type="scientific">Gimesia maris</name>
    <dbReference type="NCBI Taxonomy" id="122"/>
    <lineage>
        <taxon>Bacteria</taxon>
        <taxon>Pseudomonadati</taxon>
        <taxon>Planctomycetota</taxon>
        <taxon>Planctomycetia</taxon>
        <taxon>Planctomycetales</taxon>
        <taxon>Planctomycetaceae</taxon>
        <taxon>Gimesia</taxon>
    </lineage>
</organism>
<protein>
    <submittedName>
        <fullName evidence="2">Short-chain dehydrogenase</fullName>
    </submittedName>
</protein>
<name>A0A3D3R2M9_9PLAN</name>
<dbReference type="GO" id="GO:0016616">
    <property type="term" value="F:oxidoreductase activity, acting on the CH-OH group of donors, NAD or NADP as acceptor"/>
    <property type="evidence" value="ECO:0007669"/>
    <property type="project" value="TreeGrafter"/>
</dbReference>
<dbReference type="PANTHER" id="PTHR42760:SF40">
    <property type="entry name" value="3-OXOACYL-[ACYL-CARRIER-PROTEIN] REDUCTASE, CHLOROPLASTIC"/>
    <property type="match status" value="1"/>
</dbReference>
<evidence type="ECO:0000256" key="1">
    <source>
        <dbReference type="ARBA" id="ARBA00006484"/>
    </source>
</evidence>
<evidence type="ECO:0000313" key="3">
    <source>
        <dbReference type="Proteomes" id="UP000263642"/>
    </source>
</evidence>
<reference evidence="2 3" key="1">
    <citation type="journal article" date="2018" name="Nat. Biotechnol.">
        <title>A standardized bacterial taxonomy based on genome phylogeny substantially revises the tree of life.</title>
        <authorList>
            <person name="Parks D.H."/>
            <person name="Chuvochina M."/>
            <person name="Waite D.W."/>
            <person name="Rinke C."/>
            <person name="Skarshewski A."/>
            <person name="Chaumeil P.A."/>
            <person name="Hugenholtz P."/>
        </authorList>
    </citation>
    <scope>NUCLEOTIDE SEQUENCE [LARGE SCALE GENOMIC DNA]</scope>
    <source>
        <strain evidence="2">UBA9375</strain>
    </source>
</reference>
<dbReference type="EMBL" id="DQAY01000045">
    <property type="protein sequence ID" value="HCO22846.1"/>
    <property type="molecule type" value="Genomic_DNA"/>
</dbReference>
<dbReference type="Gene3D" id="3.40.50.720">
    <property type="entry name" value="NAD(P)-binding Rossmann-like Domain"/>
    <property type="match status" value="1"/>
</dbReference>
<gene>
    <name evidence="2" type="ORF">DIT97_07240</name>
</gene>
<dbReference type="InterPro" id="IPR036291">
    <property type="entry name" value="NAD(P)-bd_dom_sf"/>
</dbReference>
<dbReference type="PRINTS" id="PR00081">
    <property type="entry name" value="GDHRDH"/>
</dbReference>
<proteinExistence type="inferred from homology"/>